<feature type="transmembrane region" description="Helical" evidence="1">
    <location>
        <begin position="12"/>
        <end position="35"/>
    </location>
</feature>
<feature type="transmembrane region" description="Helical" evidence="1">
    <location>
        <begin position="203"/>
        <end position="221"/>
    </location>
</feature>
<evidence type="ECO:0000313" key="3">
    <source>
        <dbReference type="EMBL" id="QQS82326.1"/>
    </source>
</evidence>
<dbReference type="EMBL" id="RQTE01000051">
    <property type="protein sequence ID" value="RZI03713.1"/>
    <property type="molecule type" value="Genomic_DNA"/>
</dbReference>
<dbReference type="PANTHER" id="PTHR39430">
    <property type="entry name" value="MEMBRANE-ASSOCIATED PROTEASE-RELATED"/>
    <property type="match status" value="1"/>
</dbReference>
<evidence type="ECO:0000313" key="5">
    <source>
        <dbReference type="Proteomes" id="UP000293854"/>
    </source>
</evidence>
<dbReference type="GO" id="GO:0008237">
    <property type="term" value="F:metallopeptidase activity"/>
    <property type="evidence" value="ECO:0007669"/>
    <property type="project" value="UniProtKB-KW"/>
</dbReference>
<feature type="domain" description="CAAX prenyl protease 2/Lysostaphin resistance protein A-like" evidence="2">
    <location>
        <begin position="123"/>
        <end position="215"/>
    </location>
</feature>
<evidence type="ECO:0000259" key="2">
    <source>
        <dbReference type="Pfam" id="PF02517"/>
    </source>
</evidence>
<evidence type="ECO:0000313" key="4">
    <source>
        <dbReference type="EMBL" id="RZI03713.1"/>
    </source>
</evidence>
<dbReference type="Proteomes" id="UP000595942">
    <property type="component" value="Chromosome"/>
</dbReference>
<dbReference type="InterPro" id="IPR003675">
    <property type="entry name" value="Rce1/LyrA-like_dom"/>
</dbReference>
<keyword evidence="1" id="KW-0812">Transmembrane</keyword>
<accession>A0A143PC68</accession>
<feature type="transmembrane region" description="Helical" evidence="1">
    <location>
        <begin position="176"/>
        <end position="196"/>
    </location>
</feature>
<keyword evidence="4" id="KW-0482">Metalloprotease</keyword>
<dbReference type="Pfam" id="PF02517">
    <property type="entry name" value="Rce1-like"/>
    <property type="match status" value="1"/>
</dbReference>
<dbReference type="GO" id="GO:0006508">
    <property type="term" value="P:proteolysis"/>
    <property type="evidence" value="ECO:0007669"/>
    <property type="project" value="UniProtKB-KW"/>
</dbReference>
<organism evidence="4 5">
    <name type="scientific">Staphylococcus condimenti</name>
    <dbReference type="NCBI Taxonomy" id="70255"/>
    <lineage>
        <taxon>Bacteria</taxon>
        <taxon>Bacillati</taxon>
        <taxon>Bacillota</taxon>
        <taxon>Bacilli</taxon>
        <taxon>Bacillales</taxon>
        <taxon>Staphylococcaceae</taxon>
        <taxon>Staphylococcus</taxon>
    </lineage>
</organism>
<keyword evidence="4" id="KW-0645">Protease</keyword>
<keyword evidence="6" id="KW-1185">Reference proteome</keyword>
<dbReference type="EMBL" id="CP068073">
    <property type="protein sequence ID" value="QQS82326.1"/>
    <property type="molecule type" value="Genomic_DNA"/>
</dbReference>
<protein>
    <submittedName>
        <fullName evidence="4">CPBP family intramembrane metalloprotease</fullName>
    </submittedName>
</protein>
<dbReference type="KEGG" id="scv:A4G25_08035"/>
<keyword evidence="1" id="KW-1133">Transmembrane helix</keyword>
<feature type="transmembrane region" description="Helical" evidence="1">
    <location>
        <begin position="81"/>
        <end position="100"/>
    </location>
</feature>
<proteinExistence type="predicted"/>
<dbReference type="RefSeq" id="WP_047132022.1">
    <property type="nucleotide sequence ID" value="NZ_CP015114.1"/>
</dbReference>
<gene>
    <name evidence="4" type="ORF">EIG99_02685</name>
    <name evidence="3" type="ORF">I6J05_10490</name>
</gene>
<evidence type="ECO:0000256" key="1">
    <source>
        <dbReference type="SAM" id="Phobius"/>
    </source>
</evidence>
<name>A0A143PC68_9STAP</name>
<feature type="transmembrane region" description="Helical" evidence="1">
    <location>
        <begin position="241"/>
        <end position="269"/>
    </location>
</feature>
<keyword evidence="1" id="KW-0472">Membrane</keyword>
<reference evidence="3 6" key="2">
    <citation type="submission" date="2021-01" db="EMBL/GenBank/DDBJ databases">
        <title>FDA dAtabase for Regulatory Grade micrObial Sequences (FDA-ARGOS): Supporting development and validation of Infectious Disease Dx tests.</title>
        <authorList>
            <person name="Sproer C."/>
            <person name="Gronow S."/>
            <person name="Severitt S."/>
            <person name="Schroder I."/>
            <person name="Tallon L."/>
            <person name="Sadzewicz L."/>
            <person name="Zhao X."/>
            <person name="Boylan J."/>
            <person name="Ott S."/>
            <person name="Bowen H."/>
            <person name="Vavikolanu K."/>
            <person name="Mehta A."/>
            <person name="Aluvathingal J."/>
            <person name="Nadendla S."/>
            <person name="Lowell S."/>
            <person name="Myers T."/>
            <person name="Yan Y."/>
            <person name="Sichtig H."/>
        </authorList>
    </citation>
    <scope>NUCLEOTIDE SEQUENCE [LARGE SCALE GENOMIC DNA]</scope>
    <source>
        <strain evidence="3 6">FDAARGOS_1148</strain>
    </source>
</reference>
<feature type="transmembrane region" description="Helical" evidence="1">
    <location>
        <begin position="151"/>
        <end position="170"/>
    </location>
</feature>
<evidence type="ECO:0000313" key="6">
    <source>
        <dbReference type="Proteomes" id="UP000595942"/>
    </source>
</evidence>
<keyword evidence="4" id="KW-0378">Hydrolase</keyword>
<sequence length="277" mass="31528">MKYLFDGFKIIGTILLLFIVVVFAQNIGIVWHALHLYSFEYILHGATYLTVALLLFKFVANKIYKRNLAYFRITRFKFIKVCVILGLLLPVTVISFYLIFVPGHWIVTSLKSHQEYSEMMIEIIFLGGIVAPMVEEMMFRGFLLKYIEEKTNIYVALSLTSVLFGAIHLVNGKLTGVSLIMLVAAGTSVGLMYGLAAYKFNTVWASIPLHMFWNMSSIITVTDHNMDYGVFQYIIKPNNPFITGGAYGMDASGISIIGYITVAVIFIYWRRFQLIEK</sequence>
<dbReference type="GO" id="GO:0080120">
    <property type="term" value="P:CAAX-box protein maturation"/>
    <property type="evidence" value="ECO:0007669"/>
    <property type="project" value="UniProtKB-ARBA"/>
</dbReference>
<dbReference type="PANTHER" id="PTHR39430:SF1">
    <property type="entry name" value="PROTEASE"/>
    <property type="match status" value="1"/>
</dbReference>
<feature type="transmembrane region" description="Helical" evidence="1">
    <location>
        <begin position="41"/>
        <end position="60"/>
    </location>
</feature>
<feature type="transmembrane region" description="Helical" evidence="1">
    <location>
        <begin position="120"/>
        <end position="139"/>
    </location>
</feature>
<dbReference type="GeneID" id="93725302"/>
<dbReference type="GO" id="GO:0004175">
    <property type="term" value="F:endopeptidase activity"/>
    <property type="evidence" value="ECO:0007669"/>
    <property type="project" value="UniProtKB-ARBA"/>
</dbReference>
<dbReference type="Proteomes" id="UP000293854">
    <property type="component" value="Unassembled WGS sequence"/>
</dbReference>
<dbReference type="AlphaFoldDB" id="A0A143PC68"/>
<reference evidence="4 5" key="1">
    <citation type="submission" date="2018-11" db="EMBL/GenBank/DDBJ databases">
        <title>Genomic profiling of Staphylococcus species from a Poultry farm system in KwaZulu-Natal, South Africa.</title>
        <authorList>
            <person name="Amoako D.G."/>
            <person name="Somboro A.M."/>
            <person name="Abia A.L.K."/>
            <person name="Bester L.A."/>
            <person name="Essack S.Y."/>
        </authorList>
    </citation>
    <scope>NUCLEOTIDE SEQUENCE [LARGE SCALE GENOMIC DNA]</scope>
    <source>
        <strain evidence="4 5">SA11</strain>
    </source>
</reference>
<dbReference type="OrthoDB" id="324900at2"/>